<gene>
    <name evidence="1" type="ORF">HPT29_001930</name>
</gene>
<dbReference type="Proteomes" id="UP001017257">
    <property type="component" value="Chromosome"/>
</dbReference>
<evidence type="ECO:0000313" key="1">
    <source>
        <dbReference type="EMBL" id="UVF19937.1"/>
    </source>
</evidence>
<name>A0ABY5RT29_9HYPH</name>
<protein>
    <submittedName>
        <fullName evidence="1">Uncharacterized protein</fullName>
    </submittedName>
</protein>
<accession>A0ABY5RT29</accession>
<reference evidence="1" key="1">
    <citation type="submission" date="2022-08" db="EMBL/GenBank/DDBJ databases">
        <title>Microvirga terrae sp. nov., isolated from soil.</title>
        <authorList>
            <person name="Kim K.H."/>
            <person name="Seo Y.L."/>
            <person name="Kim J.M."/>
            <person name="Lee J.K."/>
            <person name="Han D.M."/>
            <person name="Jeon C.O."/>
        </authorList>
    </citation>
    <scope>NUCLEOTIDE SEQUENCE</scope>
    <source>
        <strain evidence="1">R24</strain>
    </source>
</reference>
<dbReference type="RefSeq" id="WP_173949051.1">
    <property type="nucleotide sequence ID" value="NZ_CP102845.1"/>
</dbReference>
<proteinExistence type="predicted"/>
<keyword evidence="2" id="KW-1185">Reference proteome</keyword>
<organism evidence="1 2">
    <name type="scientific">Microvirga terrae</name>
    <dbReference type="NCBI Taxonomy" id="2740529"/>
    <lineage>
        <taxon>Bacteria</taxon>
        <taxon>Pseudomonadati</taxon>
        <taxon>Pseudomonadota</taxon>
        <taxon>Alphaproteobacteria</taxon>
        <taxon>Hyphomicrobiales</taxon>
        <taxon>Methylobacteriaceae</taxon>
        <taxon>Microvirga</taxon>
    </lineage>
</organism>
<evidence type="ECO:0000313" key="2">
    <source>
        <dbReference type="Proteomes" id="UP001017257"/>
    </source>
</evidence>
<sequence>MADNSQDGLPQDRIPSVMYDAALLRMSWDAIARAKKLLDQTQPLVDRITGGSLIGARPLNLVEGEPPGNVQLSPDE</sequence>
<dbReference type="EMBL" id="CP102845">
    <property type="protein sequence ID" value="UVF19937.1"/>
    <property type="molecule type" value="Genomic_DNA"/>
</dbReference>